<keyword evidence="2" id="KW-1185">Reference proteome</keyword>
<dbReference type="InterPro" id="IPR045592">
    <property type="entry name" value="DUF6461"/>
</dbReference>
<evidence type="ECO:0000313" key="1">
    <source>
        <dbReference type="EMBL" id="MFD1536705.1"/>
    </source>
</evidence>
<accession>A0ABW4G264</accession>
<protein>
    <submittedName>
        <fullName evidence="1">DUF6461 domain-containing protein</fullName>
    </submittedName>
</protein>
<sequence>MYAARDSWAQLDEFMCATWISGATVEEVVQAFDARSEDLTHPRAVTVQDEAEDGFATDPVGVRLLVREISEWIAVLEVRSSRGSRDAVLIALSQGGQALNIVAGERSTYLTYAVQGRITHDFDADDIGEDDPEMREIRDWANDLGVEADEWSEHPRGAAFSLAEAITGTELDDSWAVGEWIGVRLPGSSATS</sequence>
<reference evidence="2" key="1">
    <citation type="journal article" date="2019" name="Int. J. Syst. Evol. Microbiol.">
        <title>The Global Catalogue of Microorganisms (GCM) 10K type strain sequencing project: providing services to taxonomists for standard genome sequencing and annotation.</title>
        <authorList>
            <consortium name="The Broad Institute Genomics Platform"/>
            <consortium name="The Broad Institute Genome Sequencing Center for Infectious Disease"/>
            <person name="Wu L."/>
            <person name="Ma J."/>
        </authorList>
    </citation>
    <scope>NUCLEOTIDE SEQUENCE [LARGE SCALE GENOMIC DNA]</scope>
    <source>
        <strain evidence="2">CGMCC 1.15399</strain>
    </source>
</reference>
<gene>
    <name evidence="1" type="ORF">ACFSJ0_06655</name>
</gene>
<dbReference type="Proteomes" id="UP001597097">
    <property type="component" value="Unassembled WGS sequence"/>
</dbReference>
<dbReference type="EMBL" id="JBHUCM010000005">
    <property type="protein sequence ID" value="MFD1536705.1"/>
    <property type="molecule type" value="Genomic_DNA"/>
</dbReference>
<comment type="caution">
    <text evidence="1">The sequence shown here is derived from an EMBL/GenBank/DDBJ whole genome shotgun (WGS) entry which is preliminary data.</text>
</comment>
<dbReference type="Pfam" id="PF20062">
    <property type="entry name" value="DUF6461"/>
    <property type="match status" value="1"/>
</dbReference>
<evidence type="ECO:0000313" key="2">
    <source>
        <dbReference type="Proteomes" id="UP001597097"/>
    </source>
</evidence>
<dbReference type="RefSeq" id="WP_219530368.1">
    <property type="nucleotide sequence ID" value="NZ_JAHKRM010000008.1"/>
</dbReference>
<proteinExistence type="predicted"/>
<name>A0ABW4G264_9ACTN</name>
<organism evidence="1 2">
    <name type="scientific">Nonomuraea guangzhouensis</name>
    <dbReference type="NCBI Taxonomy" id="1291555"/>
    <lineage>
        <taxon>Bacteria</taxon>
        <taxon>Bacillati</taxon>
        <taxon>Actinomycetota</taxon>
        <taxon>Actinomycetes</taxon>
        <taxon>Streptosporangiales</taxon>
        <taxon>Streptosporangiaceae</taxon>
        <taxon>Nonomuraea</taxon>
    </lineage>
</organism>